<dbReference type="EMBL" id="LBXO01000055">
    <property type="protein sequence ID" value="KKR31609.1"/>
    <property type="molecule type" value="Genomic_DNA"/>
</dbReference>
<feature type="transmembrane region" description="Helical" evidence="1">
    <location>
        <begin position="327"/>
        <end position="346"/>
    </location>
</feature>
<organism evidence="2 3">
    <name type="scientific">Candidatus Falkowbacteria bacterium GW2011_GWF2_39_8</name>
    <dbReference type="NCBI Taxonomy" id="1618642"/>
    <lineage>
        <taxon>Bacteria</taxon>
        <taxon>Candidatus Falkowiibacteriota</taxon>
    </lineage>
</organism>
<feature type="transmembrane region" description="Helical" evidence="1">
    <location>
        <begin position="293"/>
        <end position="315"/>
    </location>
</feature>
<evidence type="ECO:0000313" key="3">
    <source>
        <dbReference type="Proteomes" id="UP000034137"/>
    </source>
</evidence>
<feature type="transmembrane region" description="Helical" evidence="1">
    <location>
        <begin position="240"/>
        <end position="258"/>
    </location>
</feature>
<keyword evidence="1" id="KW-1133">Transmembrane helix</keyword>
<feature type="transmembrane region" description="Helical" evidence="1">
    <location>
        <begin position="124"/>
        <end position="143"/>
    </location>
</feature>
<sequence>MIKFNKLFIITAALILLFESLSFIGYMVPSVNTGVFILLVVSTVAISFYRLEYGVLIVLAELFIGSKGYLFNHILAGTNISIRIALWSVVMICWSILLIKNLYQTKRLLSAPEEKIKNLFAGANKYYTFLFIALAWGTINGLINNDLHYAFLDFKRWIYFLIFLPLFSVIKNKENVQNLLTVFFASIMMLSLKSFLLLFIFSHEMQGAVYDLYRWVRVTGVGEVTQIQGGFYRIFFQSHIFVLLGLILALVYLVKQIIDNQIRSVIKQRAFWQSLILAVVFMSVTLLSFSRSFWVGLIGGFFFIYLFIMTEIYNTNGGEKKFFIKKIFENSTLFLSIIFLSLLLIVA</sequence>
<evidence type="ECO:0000313" key="2">
    <source>
        <dbReference type="EMBL" id="KKR31609.1"/>
    </source>
</evidence>
<evidence type="ECO:0000256" key="1">
    <source>
        <dbReference type="SAM" id="Phobius"/>
    </source>
</evidence>
<comment type="caution">
    <text evidence="2">The sequence shown here is derived from an EMBL/GenBank/DDBJ whole genome shotgun (WGS) entry which is preliminary data.</text>
</comment>
<feature type="transmembrane region" description="Helical" evidence="1">
    <location>
        <begin position="179"/>
        <end position="201"/>
    </location>
</feature>
<gene>
    <name evidence="2" type="ORF">UT64_C0055G0011</name>
</gene>
<feature type="transmembrane region" description="Helical" evidence="1">
    <location>
        <begin position="82"/>
        <end position="103"/>
    </location>
</feature>
<dbReference type="Proteomes" id="UP000034137">
    <property type="component" value="Unassembled WGS sequence"/>
</dbReference>
<feature type="transmembrane region" description="Helical" evidence="1">
    <location>
        <begin position="32"/>
        <end position="49"/>
    </location>
</feature>
<keyword evidence="1" id="KW-0472">Membrane</keyword>
<feature type="transmembrane region" description="Helical" evidence="1">
    <location>
        <begin position="270"/>
        <end position="287"/>
    </location>
</feature>
<dbReference type="AlphaFoldDB" id="A0A0G0PTZ3"/>
<protein>
    <submittedName>
        <fullName evidence="2">Uncharacterized protein</fullName>
    </submittedName>
</protein>
<keyword evidence="1" id="KW-0812">Transmembrane</keyword>
<accession>A0A0G0PTZ3</accession>
<name>A0A0G0PTZ3_9BACT</name>
<feature type="non-terminal residue" evidence="2">
    <location>
        <position position="347"/>
    </location>
</feature>
<feature type="transmembrane region" description="Helical" evidence="1">
    <location>
        <begin position="56"/>
        <end position="76"/>
    </location>
</feature>
<proteinExistence type="predicted"/>
<reference evidence="2 3" key="1">
    <citation type="journal article" date="2015" name="Nature">
        <title>rRNA introns, odd ribosomes, and small enigmatic genomes across a large radiation of phyla.</title>
        <authorList>
            <person name="Brown C.T."/>
            <person name="Hug L.A."/>
            <person name="Thomas B.C."/>
            <person name="Sharon I."/>
            <person name="Castelle C.J."/>
            <person name="Singh A."/>
            <person name="Wilkins M.J."/>
            <person name="Williams K.H."/>
            <person name="Banfield J.F."/>
        </authorList>
    </citation>
    <scope>NUCLEOTIDE SEQUENCE [LARGE SCALE GENOMIC DNA]</scope>
</reference>